<dbReference type="InterPro" id="IPR010982">
    <property type="entry name" value="Lambda_DNA-bd_dom_sf"/>
</dbReference>
<dbReference type="CDD" id="cd00093">
    <property type="entry name" value="HTH_XRE"/>
    <property type="match status" value="1"/>
</dbReference>
<accession>A0A4R4VCG7</accession>
<dbReference type="InterPro" id="IPR001387">
    <property type="entry name" value="Cro/C1-type_HTH"/>
</dbReference>
<sequence length="76" mass="8009">MIDHGARLRALRLERGLSLNELARLTNYSKGYLSKVETGEKGLTPGVARGCDRALRTGGELAGLVERESGAAPTAG</sequence>
<dbReference type="PROSITE" id="PS50943">
    <property type="entry name" value="HTH_CROC1"/>
    <property type="match status" value="1"/>
</dbReference>
<gene>
    <name evidence="2" type="ORF">E1292_31205</name>
</gene>
<feature type="domain" description="HTH cro/C1-type" evidence="1">
    <location>
        <begin position="8"/>
        <end position="40"/>
    </location>
</feature>
<proteinExistence type="predicted"/>
<organism evidence="2 3">
    <name type="scientific">Nonomuraea deserti</name>
    <dbReference type="NCBI Taxonomy" id="1848322"/>
    <lineage>
        <taxon>Bacteria</taxon>
        <taxon>Bacillati</taxon>
        <taxon>Actinomycetota</taxon>
        <taxon>Actinomycetes</taxon>
        <taxon>Streptosporangiales</taxon>
        <taxon>Streptosporangiaceae</taxon>
        <taxon>Nonomuraea</taxon>
    </lineage>
</organism>
<dbReference type="RefSeq" id="WP_132599393.1">
    <property type="nucleotide sequence ID" value="NZ_SMKO01000109.1"/>
</dbReference>
<dbReference type="SMART" id="SM00530">
    <property type="entry name" value="HTH_XRE"/>
    <property type="match status" value="1"/>
</dbReference>
<keyword evidence="3" id="KW-1185">Reference proteome</keyword>
<dbReference type="Proteomes" id="UP000295258">
    <property type="component" value="Unassembled WGS sequence"/>
</dbReference>
<evidence type="ECO:0000313" key="3">
    <source>
        <dbReference type="Proteomes" id="UP000295258"/>
    </source>
</evidence>
<dbReference type="SUPFAM" id="SSF47413">
    <property type="entry name" value="lambda repressor-like DNA-binding domains"/>
    <property type="match status" value="1"/>
</dbReference>
<evidence type="ECO:0000313" key="2">
    <source>
        <dbReference type="EMBL" id="TDC99633.1"/>
    </source>
</evidence>
<dbReference type="Gene3D" id="1.10.260.40">
    <property type="entry name" value="lambda repressor-like DNA-binding domains"/>
    <property type="match status" value="1"/>
</dbReference>
<dbReference type="AlphaFoldDB" id="A0A4R4VCG7"/>
<reference evidence="2 3" key="1">
    <citation type="submission" date="2019-03" db="EMBL/GenBank/DDBJ databases">
        <title>Draft genome sequences of novel Actinobacteria.</title>
        <authorList>
            <person name="Sahin N."/>
            <person name="Ay H."/>
            <person name="Saygin H."/>
        </authorList>
    </citation>
    <scope>NUCLEOTIDE SEQUENCE [LARGE SCALE GENOMIC DNA]</scope>
    <source>
        <strain evidence="2 3">KC310</strain>
    </source>
</reference>
<evidence type="ECO:0000259" key="1">
    <source>
        <dbReference type="PROSITE" id="PS50943"/>
    </source>
</evidence>
<dbReference type="GO" id="GO:0003677">
    <property type="term" value="F:DNA binding"/>
    <property type="evidence" value="ECO:0007669"/>
    <property type="project" value="InterPro"/>
</dbReference>
<dbReference type="EMBL" id="SMKO01000109">
    <property type="protein sequence ID" value="TDC99633.1"/>
    <property type="molecule type" value="Genomic_DNA"/>
</dbReference>
<protein>
    <submittedName>
        <fullName evidence="2">XRE family transcriptional regulator</fullName>
    </submittedName>
</protein>
<dbReference type="Pfam" id="PF13560">
    <property type="entry name" value="HTH_31"/>
    <property type="match status" value="1"/>
</dbReference>
<comment type="caution">
    <text evidence="2">The sequence shown here is derived from an EMBL/GenBank/DDBJ whole genome shotgun (WGS) entry which is preliminary data.</text>
</comment>
<name>A0A4R4VCG7_9ACTN</name>